<evidence type="ECO:0000256" key="1">
    <source>
        <dbReference type="ARBA" id="ARBA00007274"/>
    </source>
</evidence>
<dbReference type="Pfam" id="PF00132">
    <property type="entry name" value="Hexapep"/>
    <property type="match status" value="1"/>
</dbReference>
<accession>A0A933SIU3</accession>
<dbReference type="InterPro" id="IPR011004">
    <property type="entry name" value="Trimer_LpxA-like_sf"/>
</dbReference>
<evidence type="ECO:0000313" key="4">
    <source>
        <dbReference type="Proteomes" id="UP000696931"/>
    </source>
</evidence>
<sequence length="170" mass="18411">MAGPKITARVARRDYERSIAPRPLWRVFLQKQLHMIARGTIPPEMRIQLYRWMGISVGHHCFIGLDTWLDDQFPELIVIEDDVTISFRVTVIVHDDAKRMDRTQAGAGDGTVAPVVLKRGCYLGAGCLLLPGVTVGEGAVVAAGAVVTRDVPAGTVVGGVPAKVIKDASR</sequence>
<dbReference type="EMBL" id="JACRIW010000118">
    <property type="protein sequence ID" value="MBI5171098.1"/>
    <property type="molecule type" value="Genomic_DNA"/>
</dbReference>
<proteinExistence type="inferred from homology"/>
<dbReference type="SUPFAM" id="SSF51161">
    <property type="entry name" value="Trimeric LpxA-like enzymes"/>
    <property type="match status" value="1"/>
</dbReference>
<evidence type="ECO:0000313" key="3">
    <source>
        <dbReference type="EMBL" id="MBI5171098.1"/>
    </source>
</evidence>
<dbReference type="PANTHER" id="PTHR23416:SF23">
    <property type="entry name" value="ACETYLTRANSFERASE C18B11.09C-RELATED"/>
    <property type="match status" value="1"/>
</dbReference>
<dbReference type="Gene3D" id="2.160.10.10">
    <property type="entry name" value="Hexapeptide repeat proteins"/>
    <property type="match status" value="1"/>
</dbReference>
<dbReference type="GO" id="GO:0008374">
    <property type="term" value="F:O-acyltransferase activity"/>
    <property type="evidence" value="ECO:0007669"/>
    <property type="project" value="TreeGrafter"/>
</dbReference>
<evidence type="ECO:0000256" key="2">
    <source>
        <dbReference type="ARBA" id="ARBA00022679"/>
    </source>
</evidence>
<keyword evidence="2" id="KW-0808">Transferase</keyword>
<gene>
    <name evidence="3" type="ORF">HZA61_16550</name>
</gene>
<dbReference type="InterPro" id="IPR001451">
    <property type="entry name" value="Hexapep"/>
</dbReference>
<dbReference type="AlphaFoldDB" id="A0A933SIU3"/>
<keyword evidence="3" id="KW-0012">Acyltransferase</keyword>
<comment type="caution">
    <text evidence="3">The sequence shown here is derived from an EMBL/GenBank/DDBJ whole genome shotgun (WGS) entry which is preliminary data.</text>
</comment>
<name>A0A933SIU3_UNCEI</name>
<dbReference type="InterPro" id="IPR051159">
    <property type="entry name" value="Hexapeptide_acetyltransf"/>
</dbReference>
<organism evidence="3 4">
    <name type="scientific">Eiseniibacteriota bacterium</name>
    <dbReference type="NCBI Taxonomy" id="2212470"/>
    <lineage>
        <taxon>Bacteria</taxon>
        <taxon>Candidatus Eiseniibacteriota</taxon>
    </lineage>
</organism>
<dbReference type="Proteomes" id="UP000696931">
    <property type="component" value="Unassembled WGS sequence"/>
</dbReference>
<protein>
    <submittedName>
        <fullName evidence="3">Acyltransferase</fullName>
    </submittedName>
</protein>
<dbReference type="PANTHER" id="PTHR23416">
    <property type="entry name" value="SIALIC ACID SYNTHASE-RELATED"/>
    <property type="match status" value="1"/>
</dbReference>
<comment type="similarity">
    <text evidence="1">Belongs to the transferase hexapeptide repeat family.</text>
</comment>
<reference evidence="3" key="1">
    <citation type="submission" date="2020-07" db="EMBL/GenBank/DDBJ databases">
        <title>Huge and variable diversity of episymbiotic CPR bacteria and DPANN archaea in groundwater ecosystems.</title>
        <authorList>
            <person name="He C.Y."/>
            <person name="Keren R."/>
            <person name="Whittaker M."/>
            <person name="Farag I.F."/>
            <person name="Doudna J."/>
            <person name="Cate J.H.D."/>
            <person name="Banfield J.F."/>
        </authorList>
    </citation>
    <scope>NUCLEOTIDE SEQUENCE</scope>
    <source>
        <strain evidence="3">NC_groundwater_1813_Pr3_B-0.1um_71_17</strain>
    </source>
</reference>